<protein>
    <submittedName>
        <fullName evidence="5">Acid protease</fullName>
    </submittedName>
</protein>
<evidence type="ECO:0000256" key="2">
    <source>
        <dbReference type="ARBA" id="ARBA00022801"/>
    </source>
</evidence>
<dbReference type="Proteomes" id="UP000249789">
    <property type="component" value="Unassembled WGS sequence"/>
</dbReference>
<dbReference type="Pfam" id="PF00026">
    <property type="entry name" value="Asp"/>
    <property type="match status" value="2"/>
</dbReference>
<evidence type="ECO:0000259" key="4">
    <source>
        <dbReference type="PROSITE" id="PS51767"/>
    </source>
</evidence>
<dbReference type="GO" id="GO:0006508">
    <property type="term" value="P:proteolysis"/>
    <property type="evidence" value="ECO:0007669"/>
    <property type="project" value="UniProtKB-KW"/>
</dbReference>
<dbReference type="SUPFAM" id="SSF50630">
    <property type="entry name" value="Acid proteases"/>
    <property type="match status" value="1"/>
</dbReference>
<dbReference type="GO" id="GO:0004190">
    <property type="term" value="F:aspartic-type endopeptidase activity"/>
    <property type="evidence" value="ECO:0007669"/>
    <property type="project" value="InterPro"/>
</dbReference>
<feature type="domain" description="Peptidase A1" evidence="4">
    <location>
        <begin position="62"/>
        <end position="498"/>
    </location>
</feature>
<dbReference type="PROSITE" id="PS51767">
    <property type="entry name" value="PEPTIDASE_A1"/>
    <property type="match status" value="1"/>
</dbReference>
<dbReference type="GeneID" id="63867201"/>
<proteinExistence type="inferred from homology"/>
<gene>
    <name evidence="5" type="ORF">BO72DRAFT_524353</name>
</gene>
<dbReference type="PANTHER" id="PTHR47966">
    <property type="entry name" value="BETA-SITE APP-CLEAVING ENZYME, ISOFORM A-RELATED"/>
    <property type="match status" value="1"/>
</dbReference>
<evidence type="ECO:0000256" key="3">
    <source>
        <dbReference type="SAM" id="SignalP"/>
    </source>
</evidence>
<dbReference type="AlphaFoldDB" id="A0A8G1RZU8"/>
<evidence type="ECO:0000313" key="5">
    <source>
        <dbReference type="EMBL" id="RAK81398.1"/>
    </source>
</evidence>
<name>A0A8G1RZU8_9EURO</name>
<sequence>MYVLLLFGALASILASMFLSGTASVNNLVNWQSPIVNKLGWLGSSKPLPSTSVPANWNGFGYLFNITVGTPPQSLTVLSDWAWVTLFARSARCEGRYDPAHCVAAGQSYFDERASTSYSNQTTLPRLRWDTSLYSPDFTVNYATDTVCINHPDNTSHICTTPSTTIQVSDFPFAGHYVPPVPFGGIFGLAPVIPGLNATYHPTHYQAWKQGRAGAQIGFNSCAKLSSKRFCHGGDAKFVFGGTDPALYDTDQVIWYPIVTPPWLGDEMFLPIKPSIWNFWATRWTGGWIVETEPRPNGEKRWWSSSSSSPTNYAVPFPATALNKDFLPADHRDRTFRRGSPRYNSTATAGGQPELITPLAVLDDGSEGLGVPVTARQYTELVRLTGGRKADASTRAAIAAQWTSSTTGMATQDWYVIDCATDGRPELVYEFDRRGNYSVGAEEYVQKIYETGECYLNAHVWEHSRTESGDATVISVGDGILKGLYVVLDFERNVFGLAPLKRV</sequence>
<dbReference type="PANTHER" id="PTHR47966:SF51">
    <property type="entry name" value="BETA-SITE APP-CLEAVING ENZYME, ISOFORM A-RELATED"/>
    <property type="match status" value="1"/>
</dbReference>
<feature type="signal peptide" evidence="3">
    <location>
        <begin position="1"/>
        <end position="15"/>
    </location>
</feature>
<accession>A0A8G1RZU8</accession>
<keyword evidence="5" id="KW-0645">Protease</keyword>
<organism evidence="5 6">
    <name type="scientific">Aspergillus fijiensis CBS 313.89</name>
    <dbReference type="NCBI Taxonomy" id="1448319"/>
    <lineage>
        <taxon>Eukaryota</taxon>
        <taxon>Fungi</taxon>
        <taxon>Dikarya</taxon>
        <taxon>Ascomycota</taxon>
        <taxon>Pezizomycotina</taxon>
        <taxon>Eurotiomycetes</taxon>
        <taxon>Eurotiomycetidae</taxon>
        <taxon>Eurotiales</taxon>
        <taxon>Aspergillaceae</taxon>
        <taxon>Aspergillus</taxon>
    </lineage>
</organism>
<evidence type="ECO:0000313" key="6">
    <source>
        <dbReference type="Proteomes" id="UP000249789"/>
    </source>
</evidence>
<keyword evidence="3" id="KW-0732">Signal</keyword>
<reference evidence="5 6" key="1">
    <citation type="submission" date="2018-02" db="EMBL/GenBank/DDBJ databases">
        <title>The genomes of Aspergillus section Nigri reveals drivers in fungal speciation.</title>
        <authorList>
            <consortium name="DOE Joint Genome Institute"/>
            <person name="Vesth T.C."/>
            <person name="Nybo J."/>
            <person name="Theobald S."/>
            <person name="Brandl J."/>
            <person name="Frisvad J.C."/>
            <person name="Nielsen K.F."/>
            <person name="Lyhne E.K."/>
            <person name="Kogle M.E."/>
            <person name="Kuo A."/>
            <person name="Riley R."/>
            <person name="Clum A."/>
            <person name="Nolan M."/>
            <person name="Lipzen A."/>
            <person name="Salamov A."/>
            <person name="Henrissat B."/>
            <person name="Wiebenga A."/>
            <person name="De vries R.P."/>
            <person name="Grigoriev I.V."/>
            <person name="Mortensen U.H."/>
            <person name="Andersen M.R."/>
            <person name="Baker S.E."/>
        </authorList>
    </citation>
    <scope>NUCLEOTIDE SEQUENCE [LARGE SCALE GENOMIC DNA]</scope>
    <source>
        <strain evidence="5 6">CBS 313.89</strain>
    </source>
</reference>
<dbReference type="InterPro" id="IPR001461">
    <property type="entry name" value="Aspartic_peptidase_A1"/>
</dbReference>
<keyword evidence="2" id="KW-0378">Hydrolase</keyword>
<dbReference type="EMBL" id="KZ824625">
    <property type="protein sequence ID" value="RAK81398.1"/>
    <property type="molecule type" value="Genomic_DNA"/>
</dbReference>
<keyword evidence="6" id="KW-1185">Reference proteome</keyword>
<evidence type="ECO:0000256" key="1">
    <source>
        <dbReference type="ARBA" id="ARBA00007447"/>
    </source>
</evidence>
<dbReference type="RefSeq" id="XP_040805408.1">
    <property type="nucleotide sequence ID" value="XM_040949866.1"/>
</dbReference>
<dbReference type="InterPro" id="IPR033121">
    <property type="entry name" value="PEPTIDASE_A1"/>
</dbReference>
<dbReference type="InterPro" id="IPR021109">
    <property type="entry name" value="Peptidase_aspartic_dom_sf"/>
</dbReference>
<dbReference type="VEuPathDB" id="FungiDB:BO72DRAFT_524353"/>
<dbReference type="Gene3D" id="2.40.70.10">
    <property type="entry name" value="Acid Proteases"/>
    <property type="match status" value="2"/>
</dbReference>
<comment type="similarity">
    <text evidence="1">Belongs to the peptidase A1 family.</text>
</comment>
<feature type="chain" id="PRO_5034211106" evidence="3">
    <location>
        <begin position="16"/>
        <end position="503"/>
    </location>
</feature>
<dbReference type="OrthoDB" id="771136at2759"/>